<dbReference type="InterPro" id="IPR000804">
    <property type="entry name" value="Clathrin_sm-chain_CS"/>
</dbReference>
<sequence>MGSRGSSSSTCPVVKLQQQLIRETCHLVSKRDEDVCSFLEGGLLIGGSDSKLIYKHYATLYFVFCVDSSESELGIFDLREVFAETLHKCFENICELDLVFQVDKAGLAGAPACAVSAAKNMNLPKKY</sequence>
<dbReference type="Gene3D" id="3.30.450.60">
    <property type="match status" value="1"/>
</dbReference>
<keyword evidence="4" id="KW-0472">Membrane</keyword>
<dbReference type="KEGG" id="mcal:110283674"/>
<dbReference type="Pfam" id="PF01217">
    <property type="entry name" value="Clat_adaptor_s"/>
    <property type="match status" value="1"/>
</dbReference>
<dbReference type="AlphaFoldDB" id="A0A6P5NUK7"/>
<dbReference type="InterPro" id="IPR022775">
    <property type="entry name" value="AP_mu_sigma_su"/>
</dbReference>
<evidence type="ECO:0000256" key="4">
    <source>
        <dbReference type="ARBA" id="ARBA00023136"/>
    </source>
</evidence>
<evidence type="ECO:0000313" key="7">
    <source>
        <dbReference type="Proteomes" id="UP000515126"/>
    </source>
</evidence>
<dbReference type="GO" id="GO:0012505">
    <property type="term" value="C:endomembrane system"/>
    <property type="evidence" value="ECO:0007669"/>
    <property type="project" value="UniProtKB-SubCell"/>
</dbReference>
<dbReference type="GO" id="GO:0006886">
    <property type="term" value="P:intracellular protein transport"/>
    <property type="evidence" value="ECO:0007669"/>
    <property type="project" value="InterPro"/>
</dbReference>
<keyword evidence="3" id="KW-0653">Protein transport</keyword>
<reference evidence="8" key="1">
    <citation type="submission" date="2025-08" db="UniProtKB">
        <authorList>
            <consortium name="RefSeq"/>
        </authorList>
    </citation>
    <scope>IDENTIFICATION</scope>
</reference>
<comment type="subcellular location">
    <subcellularLocation>
        <location evidence="5">Endomembrane system</location>
        <topology evidence="5">Peripheral membrane protein</topology>
        <orientation evidence="5">Cytoplasmic side</orientation>
    </subcellularLocation>
</comment>
<dbReference type="GeneID" id="110283674"/>
<dbReference type="GO" id="GO:0016192">
    <property type="term" value="P:vesicle-mediated transport"/>
    <property type="evidence" value="ECO:0007669"/>
    <property type="project" value="InterPro"/>
</dbReference>
<proteinExistence type="inferred from homology"/>
<dbReference type="RefSeq" id="XP_021004754.1">
    <property type="nucleotide sequence ID" value="XM_021149095.1"/>
</dbReference>
<dbReference type="InterPro" id="IPR011012">
    <property type="entry name" value="Longin-like_dom_sf"/>
</dbReference>
<keyword evidence="2" id="KW-0813">Transport</keyword>
<protein>
    <submittedName>
        <fullName evidence="8">AP-3 complex subunit sigma-1-like</fullName>
    </submittedName>
</protein>
<dbReference type="SUPFAM" id="SSF64356">
    <property type="entry name" value="SNARE-like"/>
    <property type="match status" value="1"/>
</dbReference>
<evidence type="ECO:0000256" key="2">
    <source>
        <dbReference type="ARBA" id="ARBA00022448"/>
    </source>
</evidence>
<evidence type="ECO:0000256" key="1">
    <source>
        <dbReference type="ARBA" id="ARBA00006972"/>
    </source>
</evidence>
<dbReference type="PANTHER" id="PTHR11753">
    <property type="entry name" value="ADAPTOR COMPLEXES SMALL SUBUNIT FAMILY"/>
    <property type="match status" value="1"/>
</dbReference>
<evidence type="ECO:0000259" key="6">
    <source>
        <dbReference type="Pfam" id="PF01217"/>
    </source>
</evidence>
<evidence type="ECO:0000256" key="5">
    <source>
        <dbReference type="ARBA" id="ARBA00029433"/>
    </source>
</evidence>
<dbReference type="Proteomes" id="UP000515126">
    <property type="component" value="Chromosome 17"/>
</dbReference>
<evidence type="ECO:0000313" key="8">
    <source>
        <dbReference type="RefSeq" id="XP_021004754.1"/>
    </source>
</evidence>
<organism evidence="7 8">
    <name type="scientific">Mus caroli</name>
    <name type="common">Ryukyu mouse</name>
    <name type="synonym">Ricefield mouse</name>
    <dbReference type="NCBI Taxonomy" id="10089"/>
    <lineage>
        <taxon>Eukaryota</taxon>
        <taxon>Metazoa</taxon>
        <taxon>Chordata</taxon>
        <taxon>Craniata</taxon>
        <taxon>Vertebrata</taxon>
        <taxon>Euteleostomi</taxon>
        <taxon>Mammalia</taxon>
        <taxon>Eutheria</taxon>
        <taxon>Euarchontoglires</taxon>
        <taxon>Glires</taxon>
        <taxon>Rodentia</taxon>
        <taxon>Myomorpha</taxon>
        <taxon>Muroidea</taxon>
        <taxon>Muridae</taxon>
        <taxon>Murinae</taxon>
        <taxon>Mus</taxon>
        <taxon>Mus</taxon>
    </lineage>
</organism>
<dbReference type="PROSITE" id="PS00989">
    <property type="entry name" value="CLAT_ADAPTOR_S"/>
    <property type="match status" value="1"/>
</dbReference>
<dbReference type="InterPro" id="IPR016635">
    <property type="entry name" value="AP_complex_ssu"/>
</dbReference>
<accession>A0A6P5NUK7</accession>
<name>A0A6P5NUK7_MUSCR</name>
<comment type="similarity">
    <text evidence="1">Belongs to the adaptor complexes small subunit family.</text>
</comment>
<gene>
    <name evidence="8" type="primary">LOC110283674</name>
</gene>
<evidence type="ECO:0000256" key="3">
    <source>
        <dbReference type="ARBA" id="ARBA00022927"/>
    </source>
</evidence>
<feature type="domain" description="AP complex mu/sigma subunit" evidence="6">
    <location>
        <begin position="16"/>
        <end position="104"/>
    </location>
</feature>
<dbReference type="GO" id="GO:0030117">
    <property type="term" value="C:membrane coat"/>
    <property type="evidence" value="ECO:0007669"/>
    <property type="project" value="InterPro"/>
</dbReference>
<keyword evidence="7" id="KW-1185">Reference proteome</keyword>